<accession>A0ABS7KTD8</accession>
<keyword evidence="3" id="KW-1185">Reference proteome</keyword>
<gene>
    <name evidence="2" type="ORF">K5V21_01295</name>
</gene>
<evidence type="ECO:0000313" key="3">
    <source>
        <dbReference type="Proteomes" id="UP001299068"/>
    </source>
</evidence>
<dbReference type="Proteomes" id="UP001299068">
    <property type="component" value="Unassembled WGS sequence"/>
</dbReference>
<proteinExistence type="predicted"/>
<organism evidence="2 3">
    <name type="scientific">Clostridium sardiniense</name>
    <name type="common">Clostridium absonum</name>
    <dbReference type="NCBI Taxonomy" id="29369"/>
    <lineage>
        <taxon>Bacteria</taxon>
        <taxon>Bacillati</taxon>
        <taxon>Bacillota</taxon>
        <taxon>Clostridia</taxon>
        <taxon>Eubacteriales</taxon>
        <taxon>Clostridiaceae</taxon>
        <taxon>Clostridium</taxon>
    </lineage>
</organism>
<comment type="caution">
    <text evidence="2">The sequence shown here is derived from an EMBL/GenBank/DDBJ whole genome shotgun (WGS) entry which is preliminary data.</text>
</comment>
<keyword evidence="1" id="KW-0472">Membrane</keyword>
<name>A0ABS7KTD8_CLOSR</name>
<feature type="transmembrane region" description="Helical" evidence="1">
    <location>
        <begin position="43"/>
        <end position="61"/>
    </location>
</feature>
<dbReference type="RefSeq" id="WP_221858471.1">
    <property type="nucleotide sequence ID" value="NZ_JAIKTU010000001.1"/>
</dbReference>
<dbReference type="EMBL" id="JAIKTU010000001">
    <property type="protein sequence ID" value="MBY0754080.1"/>
    <property type="molecule type" value="Genomic_DNA"/>
</dbReference>
<evidence type="ECO:0000256" key="1">
    <source>
        <dbReference type="SAM" id="Phobius"/>
    </source>
</evidence>
<sequence length="73" mass="8456">MKTYLGLFNELSKMNILKKFIEFVLFPFIGGLIFSILFPEIHIVKIIIIVVGLELLIEFKVKSTIKNIKNEES</sequence>
<evidence type="ECO:0000313" key="2">
    <source>
        <dbReference type="EMBL" id="MBY0754080.1"/>
    </source>
</evidence>
<keyword evidence="1" id="KW-1133">Transmembrane helix</keyword>
<keyword evidence="1" id="KW-0812">Transmembrane</keyword>
<feature type="transmembrane region" description="Helical" evidence="1">
    <location>
        <begin position="20"/>
        <end position="37"/>
    </location>
</feature>
<reference evidence="2 3" key="1">
    <citation type="journal article" date="2021" name="Cell Host Microbe">
        <title>in vivo commensal control of Clostridioides difficile virulence.</title>
        <authorList>
            <person name="Girinathan B.P."/>
            <person name="Dibenedetto N."/>
            <person name="Worley J.N."/>
            <person name="Peltier J."/>
            <person name="Arrieta-Ortiz M.L."/>
            <person name="Rupa Christinal Immanuel S."/>
            <person name="Lavin R."/>
            <person name="Delaney M.L."/>
            <person name="Cummins C."/>
            <person name="Hoffmann M."/>
            <person name="Luo Y."/>
            <person name="Gonzalez-Escalona N."/>
            <person name="Allard M."/>
            <person name="Onderdonk A.B."/>
            <person name="Gerber G.K."/>
            <person name="Sonenshein A.L."/>
            <person name="Baliga N."/>
            <person name="Dupuy B."/>
            <person name="Bry L."/>
        </authorList>
    </citation>
    <scope>NUCLEOTIDE SEQUENCE [LARGE SCALE GENOMIC DNA]</scope>
    <source>
        <strain evidence="2 3">DSM 599</strain>
    </source>
</reference>
<protein>
    <submittedName>
        <fullName evidence="2">Uncharacterized protein</fullName>
    </submittedName>
</protein>